<dbReference type="CDD" id="cd13868">
    <property type="entry name" value="CuRO_2_CotA_like"/>
    <property type="match status" value="1"/>
</dbReference>
<dbReference type="SUPFAM" id="SSF49503">
    <property type="entry name" value="Cupredoxins"/>
    <property type="match status" value="2"/>
</dbReference>
<dbReference type="InterPro" id="IPR045087">
    <property type="entry name" value="Cu-oxidase_fam"/>
</dbReference>
<dbReference type="InterPro" id="IPR011706">
    <property type="entry name" value="Cu-oxidase_C"/>
</dbReference>
<evidence type="ECO:0000313" key="4">
    <source>
        <dbReference type="Proteomes" id="UP000646749"/>
    </source>
</evidence>
<proteinExistence type="inferred from homology"/>
<evidence type="ECO:0000313" key="3">
    <source>
        <dbReference type="EMBL" id="GIG90477.1"/>
    </source>
</evidence>
<dbReference type="PROSITE" id="PS51318">
    <property type="entry name" value="TAT"/>
    <property type="match status" value="1"/>
</dbReference>
<comment type="caution">
    <text evidence="3">The sequence shown here is derived from an EMBL/GenBank/DDBJ whole genome shotgun (WGS) entry which is preliminary data.</text>
</comment>
<protein>
    <submittedName>
        <fullName evidence="3">Multicopper oxidase</fullName>
    </submittedName>
</protein>
<evidence type="ECO:0000256" key="1">
    <source>
        <dbReference type="ARBA" id="ARBA00010609"/>
    </source>
</evidence>
<dbReference type="Gene3D" id="2.60.40.420">
    <property type="entry name" value="Cupredoxins - blue copper proteins"/>
    <property type="match status" value="3"/>
</dbReference>
<dbReference type="CDD" id="cd13844">
    <property type="entry name" value="CuRO_1_BOD_CotA_like"/>
    <property type="match status" value="1"/>
</dbReference>
<name>A0ABQ4E6Z0_9ACTN</name>
<dbReference type="Pfam" id="PF07731">
    <property type="entry name" value="Cu-oxidase_2"/>
    <property type="match status" value="1"/>
</dbReference>
<keyword evidence="4" id="KW-1185">Reference proteome</keyword>
<dbReference type="Proteomes" id="UP000646749">
    <property type="component" value="Unassembled WGS sequence"/>
</dbReference>
<dbReference type="RefSeq" id="WP_203868895.1">
    <property type="nucleotide sequence ID" value="NZ_BONW01000028.1"/>
</dbReference>
<gene>
    <name evidence="3" type="primary">ompC</name>
    <name evidence="3" type="ORF">Pen02_54130</name>
</gene>
<feature type="domain" description="Plastocyanin-like" evidence="2">
    <location>
        <begin position="543"/>
        <end position="637"/>
    </location>
</feature>
<dbReference type="InterPro" id="IPR008972">
    <property type="entry name" value="Cupredoxin"/>
</dbReference>
<accession>A0ABQ4E6Z0</accession>
<dbReference type="PANTHER" id="PTHR48267">
    <property type="entry name" value="CUPREDOXIN SUPERFAMILY PROTEIN"/>
    <property type="match status" value="1"/>
</dbReference>
<dbReference type="EMBL" id="BONW01000028">
    <property type="protein sequence ID" value="GIG90477.1"/>
    <property type="molecule type" value="Genomic_DNA"/>
</dbReference>
<dbReference type="InterPro" id="IPR006311">
    <property type="entry name" value="TAT_signal"/>
</dbReference>
<sequence length="645" mass="70038">MVSRRNLIAASAAGGAGLLLPRRADADASGPSISPAAIPKYVTELRIPASMPGLAAGPQRPFDEYVISVRQFRQQVLPPGLPATTVWGYGAPDHPATFGYPACTVEARVDRPVRVTWVNELLDGQGRFLPHLLPVDPTVSWANPGGGDVGRDSRPHFDTAPDWYAGPVPIVTHLHGAHTQDDSDGYPEAWYLPNARDIPDGFARYGSAYASFARSFQERQAVVWQPGSAVFQYPNDQRATTLWYHDHTMGMTRLNVYAGPAGFYLLRGGPADLPPGVLPGPAPDSDDPAGTGPYEIPLLIQDRSFTPDGELRYPAQAEGFGHAGMPGPASDGSSFDHLVFGDTMVVNGRTWPLLTVEPRRYRLRLLNGCNSRFLLLRIASSPTARPASSVLPFWQVGSDGGFLPRPVPQERLLLGSAERIDVVVDFTGVPEGTALYLVNEGPDRGYTGGEPGVDFEVADPQTTGQVLKFLVGRRTGADHSVPPEQLRLPEVTPLGPASRTRQLSLNIRRADLAGRAAVVQLLGTVAPDGSGLPHEFHSPITENPMLGATEIWEFHNFTPDAHLVHIHQVQFQVVGRGRDGGRPPEDPERGFKDTVVVLPGHVTRVKARFDTAGRFTWHCHILEHEDNEMMLPYHVGPMPAEPLGH</sequence>
<evidence type="ECO:0000259" key="2">
    <source>
        <dbReference type="Pfam" id="PF07731"/>
    </source>
</evidence>
<comment type="similarity">
    <text evidence="1">Belongs to the multicopper oxidase family.</text>
</comment>
<reference evidence="3 4" key="1">
    <citation type="submission" date="2021-01" db="EMBL/GenBank/DDBJ databases">
        <title>Whole genome shotgun sequence of Plantactinospora endophytica NBRC 110450.</title>
        <authorList>
            <person name="Komaki H."/>
            <person name="Tamura T."/>
        </authorList>
    </citation>
    <scope>NUCLEOTIDE SEQUENCE [LARGE SCALE GENOMIC DNA]</scope>
    <source>
        <strain evidence="3 4">NBRC 110450</strain>
    </source>
</reference>
<dbReference type="PANTHER" id="PTHR48267:SF1">
    <property type="entry name" value="BILIRUBIN OXIDASE"/>
    <property type="match status" value="1"/>
</dbReference>
<organism evidence="3 4">
    <name type="scientific">Plantactinospora endophytica</name>
    <dbReference type="NCBI Taxonomy" id="673535"/>
    <lineage>
        <taxon>Bacteria</taxon>
        <taxon>Bacillati</taxon>
        <taxon>Actinomycetota</taxon>
        <taxon>Actinomycetes</taxon>
        <taxon>Micromonosporales</taxon>
        <taxon>Micromonosporaceae</taxon>
        <taxon>Plantactinospora</taxon>
    </lineage>
</organism>